<dbReference type="SUPFAM" id="SSF53300">
    <property type="entry name" value="vWA-like"/>
    <property type="match status" value="1"/>
</dbReference>
<name>A0ABQ4TZ78_9HYPH</name>
<evidence type="ECO:0000313" key="3">
    <source>
        <dbReference type="Proteomes" id="UP001055057"/>
    </source>
</evidence>
<feature type="domain" description="VWFA" evidence="1">
    <location>
        <begin position="93"/>
        <end position="270"/>
    </location>
</feature>
<dbReference type="Gene3D" id="3.40.50.410">
    <property type="entry name" value="von Willebrand factor, type A domain"/>
    <property type="match status" value="1"/>
</dbReference>
<organism evidence="2 3">
    <name type="scientific">Methylobacterium trifolii</name>
    <dbReference type="NCBI Taxonomy" id="1003092"/>
    <lineage>
        <taxon>Bacteria</taxon>
        <taxon>Pseudomonadati</taxon>
        <taxon>Pseudomonadota</taxon>
        <taxon>Alphaproteobacteria</taxon>
        <taxon>Hyphomicrobiales</taxon>
        <taxon>Methylobacteriaceae</taxon>
        <taxon>Methylobacterium</taxon>
    </lineage>
</organism>
<protein>
    <recommendedName>
        <fullName evidence="1">VWFA domain-containing protein</fullName>
    </recommendedName>
</protein>
<gene>
    <name evidence="2" type="ORF">MPOCJGCO_2651</name>
</gene>
<dbReference type="InterPro" id="IPR036465">
    <property type="entry name" value="vWFA_dom_sf"/>
</dbReference>
<comment type="caution">
    <text evidence="2">The sequence shown here is derived from an EMBL/GenBank/DDBJ whole genome shotgun (WGS) entry which is preliminary data.</text>
</comment>
<dbReference type="SMART" id="SM00327">
    <property type="entry name" value="VWA"/>
    <property type="match status" value="1"/>
</dbReference>
<dbReference type="CDD" id="cd00198">
    <property type="entry name" value="vWFA"/>
    <property type="match status" value="1"/>
</dbReference>
<sequence length="309" mass="31833">MSALDAYALLRPWWFLAIPVVALLALRAASRAAPLGDWTRAVDPALMAHLARRGAVLGGRRQANLAAAVAAGLIALALTGPAVERTDAASFRNLDATVIVVDLSRSVAAGGSLQALRQTAQGVAEAAGTRSVALVVYAGDAYLAMPPTTDRDSFGTTLFALDADTVPDRGSHPERGLALARRTLAEADVVAADVVLITDGDGINEAALREARAMRDKGWRLQGLFVPAGTALPPGAPKPDRAALEQLVQAGGGVTADLSAPGPVLDAVGAGTAQHLTAGGYTVLAFADFGRWLLWLAAIPALVLFRRSA</sequence>
<evidence type="ECO:0000313" key="2">
    <source>
        <dbReference type="EMBL" id="GJE60538.1"/>
    </source>
</evidence>
<reference evidence="2" key="2">
    <citation type="submission" date="2021-08" db="EMBL/GenBank/DDBJ databases">
        <authorList>
            <person name="Tani A."/>
            <person name="Ola A."/>
            <person name="Ogura Y."/>
            <person name="Katsura K."/>
            <person name="Hayashi T."/>
        </authorList>
    </citation>
    <scope>NUCLEOTIDE SEQUENCE</scope>
    <source>
        <strain evidence="2">DSM 23632</strain>
    </source>
</reference>
<dbReference type="Proteomes" id="UP001055057">
    <property type="component" value="Unassembled WGS sequence"/>
</dbReference>
<dbReference type="InterPro" id="IPR002035">
    <property type="entry name" value="VWF_A"/>
</dbReference>
<reference evidence="2" key="1">
    <citation type="journal article" date="2021" name="Front. Microbiol.">
        <title>Comprehensive Comparative Genomics and Phenotyping of Methylobacterium Species.</title>
        <authorList>
            <person name="Alessa O."/>
            <person name="Ogura Y."/>
            <person name="Fujitani Y."/>
            <person name="Takami H."/>
            <person name="Hayashi T."/>
            <person name="Sahin N."/>
            <person name="Tani A."/>
        </authorList>
    </citation>
    <scope>NUCLEOTIDE SEQUENCE</scope>
    <source>
        <strain evidence="2">DSM 23632</strain>
    </source>
</reference>
<accession>A0ABQ4TZ78</accession>
<proteinExistence type="predicted"/>
<dbReference type="RefSeq" id="WP_238183155.1">
    <property type="nucleotide sequence ID" value="NZ_BPRB01000143.1"/>
</dbReference>
<evidence type="ECO:0000259" key="1">
    <source>
        <dbReference type="SMART" id="SM00327"/>
    </source>
</evidence>
<dbReference type="EMBL" id="BPRB01000143">
    <property type="protein sequence ID" value="GJE60538.1"/>
    <property type="molecule type" value="Genomic_DNA"/>
</dbReference>
<keyword evidence="3" id="KW-1185">Reference proteome</keyword>
<dbReference type="Pfam" id="PF13519">
    <property type="entry name" value="VWA_2"/>
    <property type="match status" value="1"/>
</dbReference>